<dbReference type="PROSITE" id="PS50297">
    <property type="entry name" value="ANK_REP_REGION"/>
    <property type="match status" value="3"/>
</dbReference>
<organism evidence="7 8">
    <name type="scientific">Aphanomyces stellatus</name>
    <dbReference type="NCBI Taxonomy" id="120398"/>
    <lineage>
        <taxon>Eukaryota</taxon>
        <taxon>Sar</taxon>
        <taxon>Stramenopiles</taxon>
        <taxon>Oomycota</taxon>
        <taxon>Saprolegniomycetes</taxon>
        <taxon>Saprolegniales</taxon>
        <taxon>Verrucalvaceae</taxon>
        <taxon>Aphanomyces</taxon>
    </lineage>
</organism>
<accession>A0A485LRM7</accession>
<feature type="compositionally biased region" description="Basic and acidic residues" evidence="4">
    <location>
        <begin position="331"/>
        <end position="344"/>
    </location>
</feature>
<dbReference type="PANTHER" id="PTHR24171">
    <property type="entry name" value="ANKYRIN REPEAT DOMAIN-CONTAINING PROTEIN 39-RELATED"/>
    <property type="match status" value="1"/>
</dbReference>
<dbReference type="CDD" id="cd00201">
    <property type="entry name" value="WW"/>
    <property type="match status" value="2"/>
</dbReference>
<dbReference type="AlphaFoldDB" id="A0A485LRM7"/>
<dbReference type="InterPro" id="IPR036770">
    <property type="entry name" value="Ankyrin_rpt-contain_sf"/>
</dbReference>
<feature type="compositionally biased region" description="Low complexity" evidence="4">
    <location>
        <begin position="204"/>
        <end position="213"/>
    </location>
</feature>
<dbReference type="GO" id="GO:0085020">
    <property type="term" value="P:protein K6-linked ubiquitination"/>
    <property type="evidence" value="ECO:0007669"/>
    <property type="project" value="TreeGrafter"/>
</dbReference>
<keyword evidence="8" id="KW-1185">Reference proteome</keyword>
<reference evidence="6" key="2">
    <citation type="submission" date="2019-06" db="EMBL/GenBank/DDBJ databases">
        <title>Genomics analysis of Aphanomyces spp. identifies a new class of oomycete effector associated with host adaptation.</title>
        <authorList>
            <person name="Gaulin E."/>
        </authorList>
    </citation>
    <scope>NUCLEOTIDE SEQUENCE</scope>
    <source>
        <strain evidence="6">CBS 578.67</strain>
    </source>
</reference>
<dbReference type="Proteomes" id="UP000332933">
    <property type="component" value="Unassembled WGS sequence"/>
</dbReference>
<evidence type="ECO:0000313" key="6">
    <source>
        <dbReference type="EMBL" id="KAF0683463.1"/>
    </source>
</evidence>
<feature type="compositionally biased region" description="Polar residues" evidence="4">
    <location>
        <begin position="410"/>
        <end position="420"/>
    </location>
</feature>
<dbReference type="Pfam" id="PF12796">
    <property type="entry name" value="Ank_2"/>
    <property type="match status" value="1"/>
</dbReference>
<dbReference type="SMART" id="SM00456">
    <property type="entry name" value="WW"/>
    <property type="match status" value="2"/>
</dbReference>
<dbReference type="SUPFAM" id="SSF51045">
    <property type="entry name" value="WW domain"/>
    <property type="match status" value="1"/>
</dbReference>
<keyword evidence="1" id="KW-0677">Repeat</keyword>
<gene>
    <name evidence="7" type="primary">Aste57867_24497</name>
    <name evidence="6" type="ORF">As57867_024420</name>
    <name evidence="7" type="ORF">ASTE57867_24497</name>
</gene>
<dbReference type="OrthoDB" id="539213at2759"/>
<dbReference type="PROSITE" id="PS50088">
    <property type="entry name" value="ANK_REPEAT"/>
    <property type="match status" value="3"/>
</dbReference>
<evidence type="ECO:0000256" key="3">
    <source>
        <dbReference type="PROSITE-ProRule" id="PRU00023"/>
    </source>
</evidence>
<dbReference type="Gene3D" id="1.25.40.20">
    <property type="entry name" value="Ankyrin repeat-containing domain"/>
    <property type="match status" value="1"/>
</dbReference>
<dbReference type="PROSITE" id="PS01159">
    <property type="entry name" value="WW_DOMAIN_1"/>
    <property type="match status" value="1"/>
</dbReference>
<dbReference type="EMBL" id="VJMH01007404">
    <property type="protein sequence ID" value="KAF0683463.1"/>
    <property type="molecule type" value="Genomic_DNA"/>
</dbReference>
<dbReference type="Pfam" id="PF00397">
    <property type="entry name" value="WW"/>
    <property type="match status" value="2"/>
</dbReference>
<protein>
    <submittedName>
        <fullName evidence="7">Aste57867_24497 protein</fullName>
    </submittedName>
</protein>
<dbReference type="SMART" id="SM00248">
    <property type="entry name" value="ANK"/>
    <property type="match status" value="3"/>
</dbReference>
<feature type="repeat" description="ANK" evidence="3">
    <location>
        <begin position="801"/>
        <end position="833"/>
    </location>
</feature>
<feature type="compositionally biased region" description="Polar residues" evidence="4">
    <location>
        <begin position="364"/>
        <end position="373"/>
    </location>
</feature>
<feature type="domain" description="WW" evidence="5">
    <location>
        <begin position="2"/>
        <end position="36"/>
    </location>
</feature>
<evidence type="ECO:0000256" key="4">
    <source>
        <dbReference type="SAM" id="MobiDB-lite"/>
    </source>
</evidence>
<feature type="region of interest" description="Disordered" evidence="4">
    <location>
        <begin position="398"/>
        <end position="471"/>
    </location>
</feature>
<dbReference type="InterPro" id="IPR001202">
    <property type="entry name" value="WW_dom"/>
</dbReference>
<dbReference type="PANTHER" id="PTHR24171:SF8">
    <property type="entry name" value="BRCA1-ASSOCIATED RING DOMAIN PROTEIN 1"/>
    <property type="match status" value="1"/>
</dbReference>
<feature type="region of interest" description="Disordered" evidence="4">
    <location>
        <begin position="881"/>
        <end position="910"/>
    </location>
</feature>
<feature type="repeat" description="ANK" evidence="3">
    <location>
        <begin position="733"/>
        <end position="765"/>
    </location>
</feature>
<feature type="domain" description="WW" evidence="5">
    <location>
        <begin position="475"/>
        <end position="509"/>
    </location>
</feature>
<dbReference type="InterPro" id="IPR036020">
    <property type="entry name" value="WW_dom_sf"/>
</dbReference>
<sequence>MSDDDVGWIALVDPTSGGTYYMNTATRETTWELPPGASIEVGAFEVHELHEPLDDLPGSAAAVVEVPPSTKEHSETLFAAIDDEIAGEATTERLHPTESEANVLLERKASANAMSSSLLDEDVSEGEDILLLHSQMMEHKGAGEDDQPPPREEDMPVIEELHEPTLYANIEPSQSTECPKSRPPSAEASPPIDRPASTAPEHGAPLSPSADAPLPMPKTKPKSAPSTKKKASFHPDVPTTDEPPRPNTAPSSPEKGQPHHKLSSLTSPALTFPEPPAASQASPMTIHTSLAPTPANAAADETLIPSGNYEPTTHVHGLKKRAPTVPLPPHVLDHEVPPRPKTAPDETSQQPQSKATPHFKPTESPHTSPPLATTTIKHGQLKRAPTVPLHTVVAPNVDAAPRPKTAPKAITSNMRPSSLTPAPRPILFLDDGAPRPGALEDGTAKEPDKPTVSADPSSTNQNEQSRSTMVAGDDTAATVDWIEAYDDRRGLTYYYDPASGAVSWERPPLSHSAEGMTARTSAAMAAALAAVPGGTTTTAMQSVAPPATNVAKGATTPLNACTQARLDSRMLRRQACQDEKDAATAAWKQQATSFRRLFNEASNAYHGQVELVQQKEAARAAVAGRERTDRDAKRRHMYATLNAARGITTWDAVHLAGFDTKRLLADLIDGDGYAAERIAECRRTRARRAAANPNSAFLQAKVDAVDEAAIRAQVATLQPAAIQQALISSRSDDGDSLLHAAVWQGSLVKAKHLISLGADVNLVDNSVTQWTPLHEAARAGNVNMTKLLLTAGAAIGAADAAGDTALHWACRGGHTTVVKVLLHADPSFTTLNARNLKKKTPPELVRKPTLRQFLVGASPSPPHHDLTRQVDILDMETAVKSVRTGRSSVSDAKTRGGGGPRHGSNASVFR</sequence>
<feature type="region of interest" description="Disordered" evidence="4">
    <location>
        <begin position="172"/>
        <end position="373"/>
    </location>
</feature>
<name>A0A485LRM7_9STRA</name>
<feature type="compositionally biased region" description="Polar residues" evidence="4">
    <location>
        <begin position="454"/>
        <end position="468"/>
    </location>
</feature>
<evidence type="ECO:0000256" key="2">
    <source>
        <dbReference type="ARBA" id="ARBA00023043"/>
    </source>
</evidence>
<evidence type="ECO:0000259" key="5">
    <source>
        <dbReference type="PROSITE" id="PS50020"/>
    </source>
</evidence>
<dbReference type="InterPro" id="IPR002110">
    <property type="entry name" value="Ankyrin_rpt"/>
</dbReference>
<proteinExistence type="predicted"/>
<dbReference type="GO" id="GO:0004842">
    <property type="term" value="F:ubiquitin-protein transferase activity"/>
    <property type="evidence" value="ECO:0007669"/>
    <property type="project" value="TreeGrafter"/>
</dbReference>
<reference evidence="7 8" key="1">
    <citation type="submission" date="2019-03" db="EMBL/GenBank/DDBJ databases">
        <authorList>
            <person name="Gaulin E."/>
            <person name="Dumas B."/>
        </authorList>
    </citation>
    <scope>NUCLEOTIDE SEQUENCE [LARGE SCALE GENOMIC DNA]</scope>
    <source>
        <strain evidence="7">CBS 568.67</strain>
    </source>
</reference>
<dbReference type="EMBL" id="CAADRA010007430">
    <property type="protein sequence ID" value="VFU01136.1"/>
    <property type="molecule type" value="Genomic_DNA"/>
</dbReference>
<dbReference type="SUPFAM" id="SSF48403">
    <property type="entry name" value="Ankyrin repeat"/>
    <property type="match status" value="1"/>
</dbReference>
<evidence type="ECO:0000313" key="7">
    <source>
        <dbReference type="EMBL" id="VFU01136.1"/>
    </source>
</evidence>
<evidence type="ECO:0000313" key="8">
    <source>
        <dbReference type="Proteomes" id="UP000332933"/>
    </source>
</evidence>
<dbReference type="Gene3D" id="2.20.70.10">
    <property type="match status" value="2"/>
</dbReference>
<dbReference type="PROSITE" id="PS50020">
    <property type="entry name" value="WW_DOMAIN_2"/>
    <property type="match status" value="2"/>
</dbReference>
<evidence type="ECO:0000256" key="1">
    <source>
        <dbReference type="ARBA" id="ARBA00022737"/>
    </source>
</evidence>
<feature type="repeat" description="ANK" evidence="3">
    <location>
        <begin position="768"/>
        <end position="800"/>
    </location>
</feature>
<feature type="compositionally biased region" description="Polar residues" evidence="4">
    <location>
        <begin position="345"/>
        <end position="355"/>
    </location>
</feature>
<feature type="compositionally biased region" description="Polar residues" evidence="4">
    <location>
        <begin position="279"/>
        <end position="291"/>
    </location>
</feature>
<keyword evidence="2 3" id="KW-0040">ANK repeat</keyword>